<name>A0ABS1HQA7_9BACT</name>
<dbReference type="RefSeq" id="WP_200467071.1">
    <property type="nucleotide sequence ID" value="NZ_JAENRR010000097.1"/>
</dbReference>
<gene>
    <name evidence="1" type="ORF">JIV24_21095</name>
</gene>
<protein>
    <submittedName>
        <fullName evidence="1">Uncharacterized protein</fullName>
    </submittedName>
</protein>
<evidence type="ECO:0000313" key="2">
    <source>
        <dbReference type="Proteomes" id="UP000605676"/>
    </source>
</evidence>
<dbReference type="Proteomes" id="UP000605676">
    <property type="component" value="Unassembled WGS sequence"/>
</dbReference>
<dbReference type="EMBL" id="JAENRR010000097">
    <property type="protein sequence ID" value="MBK3519852.1"/>
    <property type="molecule type" value="Genomic_DNA"/>
</dbReference>
<organism evidence="1 2">
    <name type="scientific">Carboxylicivirga marina</name>
    <dbReference type="NCBI Taxonomy" id="2800988"/>
    <lineage>
        <taxon>Bacteria</taxon>
        <taxon>Pseudomonadati</taxon>
        <taxon>Bacteroidota</taxon>
        <taxon>Bacteroidia</taxon>
        <taxon>Marinilabiliales</taxon>
        <taxon>Marinilabiliaceae</taxon>
        <taxon>Carboxylicivirga</taxon>
    </lineage>
</organism>
<accession>A0ABS1HQA7</accession>
<comment type="caution">
    <text evidence="1">The sequence shown here is derived from an EMBL/GenBank/DDBJ whole genome shotgun (WGS) entry which is preliminary data.</text>
</comment>
<sequence length="66" mass="7731">MSHINSKRNHLVFKVTNLDRQKEVELTKEGNKMGYSNIYDLEYLRAGNYRATLISGDSSFHYDFTL</sequence>
<proteinExistence type="predicted"/>
<evidence type="ECO:0000313" key="1">
    <source>
        <dbReference type="EMBL" id="MBK3519852.1"/>
    </source>
</evidence>
<keyword evidence="2" id="KW-1185">Reference proteome</keyword>
<reference evidence="1 2" key="1">
    <citation type="submission" date="2021-01" db="EMBL/GenBank/DDBJ databases">
        <title>Carboxyliciviraga sp.nov., isolated from coastal sediments.</title>
        <authorList>
            <person name="Lu D."/>
            <person name="Zhang T."/>
        </authorList>
    </citation>
    <scope>NUCLEOTIDE SEQUENCE [LARGE SCALE GENOMIC DNA]</scope>
    <source>
        <strain evidence="1 2">N1Y132</strain>
    </source>
</reference>